<organism evidence="1 2">
    <name type="scientific">[Clostridium] clostridioforme CAG:132</name>
    <dbReference type="NCBI Taxonomy" id="1263065"/>
    <lineage>
        <taxon>Bacteria</taxon>
        <taxon>Bacillati</taxon>
        <taxon>Bacillota</taxon>
        <taxon>Clostridia</taxon>
        <taxon>Lachnospirales</taxon>
        <taxon>Lachnospiraceae</taxon>
        <taxon>Enterocloster</taxon>
    </lineage>
</organism>
<gene>
    <name evidence="1" type="ORF">BN486_03602</name>
</gene>
<accession>R6K113</accession>
<evidence type="ECO:0000313" key="1">
    <source>
        <dbReference type="EMBL" id="CDB63776.1"/>
    </source>
</evidence>
<proteinExistence type="predicted"/>
<reference evidence="1" key="1">
    <citation type="submission" date="2012-11" db="EMBL/GenBank/DDBJ databases">
        <title>Dependencies among metagenomic species, viruses, plasmids and units of genetic variation.</title>
        <authorList>
            <person name="Nielsen H.B."/>
            <person name="Almeida M."/>
            <person name="Juncker A.S."/>
            <person name="Rasmussen S."/>
            <person name="Li J."/>
            <person name="Sunagawa S."/>
            <person name="Plichta D."/>
            <person name="Gautier L."/>
            <person name="Le Chatelier E."/>
            <person name="Peletier E."/>
            <person name="Bonde I."/>
            <person name="Nielsen T."/>
            <person name="Manichanh C."/>
            <person name="Arumugam M."/>
            <person name="Batto J."/>
            <person name="Santos M.B.Q.D."/>
            <person name="Blom N."/>
            <person name="Borruel N."/>
            <person name="Burgdorf K.S."/>
            <person name="Boumezbeur F."/>
            <person name="Casellas F."/>
            <person name="Dore J."/>
            <person name="Guarner F."/>
            <person name="Hansen T."/>
            <person name="Hildebrand F."/>
            <person name="Kaas R.S."/>
            <person name="Kennedy S."/>
            <person name="Kristiansen K."/>
            <person name="Kultima J.R."/>
            <person name="Leonard P."/>
            <person name="Levenez F."/>
            <person name="Lund O."/>
            <person name="Moumen B."/>
            <person name="Le Paslier D."/>
            <person name="Pons N."/>
            <person name="Pedersen O."/>
            <person name="Prifti E."/>
            <person name="Qin J."/>
            <person name="Raes J."/>
            <person name="Tap J."/>
            <person name="Tims S."/>
            <person name="Ussery D.W."/>
            <person name="Yamada T."/>
            <person name="MetaHit consortium"/>
            <person name="Renault P."/>
            <person name="Sicheritz-Ponten T."/>
            <person name="Bork P."/>
            <person name="Wang J."/>
            <person name="Brunak S."/>
            <person name="Ehrlich S.D."/>
        </authorList>
    </citation>
    <scope>NUCLEOTIDE SEQUENCE [LARGE SCALE GENOMIC DNA]</scope>
</reference>
<dbReference type="Proteomes" id="UP000018009">
    <property type="component" value="Unassembled WGS sequence"/>
</dbReference>
<comment type="caution">
    <text evidence="1">The sequence shown here is derived from an EMBL/GenBank/DDBJ whole genome shotgun (WGS) entry which is preliminary data.</text>
</comment>
<name>R6K113_9FIRM</name>
<evidence type="ECO:0000313" key="2">
    <source>
        <dbReference type="Proteomes" id="UP000018009"/>
    </source>
</evidence>
<dbReference type="EMBL" id="CBDY010000328">
    <property type="protein sequence ID" value="CDB63776.1"/>
    <property type="molecule type" value="Genomic_DNA"/>
</dbReference>
<dbReference type="AlphaFoldDB" id="R6K113"/>
<sequence length="215" mass="23857">MISGALIQQAVISPSGGYVYLCPADHVVELIGMDSCRVDHIAGLIHALICFQSPSALYPADIRHLSVKFKVHAVGIGIFRQRNVQIKGTYDACRRCIENARHLICQIGLHFLYSRLIRDDFQILYTVLNPPLIQSSQVRQRLLIQTYHKGSAGIKGKIQLPCQFRHNLVSFHIQPGHKRAFRRVVSGMDNGTVGLGSAAAHILLPLQDTGIHLIP</sequence>
<protein>
    <submittedName>
        <fullName evidence="1">Uncharacterized protein</fullName>
    </submittedName>
</protein>